<feature type="chain" id="PRO_5013200707" description="Nickel/cobalt transporter regulator" evidence="2">
    <location>
        <begin position="30"/>
        <end position="196"/>
    </location>
</feature>
<dbReference type="AlphaFoldDB" id="A0A1M6E406"/>
<keyword evidence="4" id="KW-1185">Reference proteome</keyword>
<name>A0A1M6E406_9BACT</name>
<feature type="region of interest" description="Disordered" evidence="1">
    <location>
        <begin position="26"/>
        <end position="87"/>
    </location>
</feature>
<sequence length="196" mass="21543">MKFPTMTPLAAGIALLCGTSFIASPLADAKPGKGKGPNKEGKGKPSHAGKGKDKGKPSHAGKGKDKGKPDHAGKGKHDHGDKKAHKHFKHFDDDNVVVLRDYFGPYRSTKGLPPGLAKKVARGGELPPGWQKKLVPGYRFEDNLWKQLVPLPDDLNKRIRYGDDPYRYYLLNDRIVRVHPDNRTLLGAVLLSELLD</sequence>
<proteinExistence type="predicted"/>
<dbReference type="RefSeq" id="WP_143158296.1">
    <property type="nucleotide sequence ID" value="NZ_FQYR01000002.1"/>
</dbReference>
<dbReference type="EMBL" id="FQYR01000002">
    <property type="protein sequence ID" value="SHI80274.1"/>
    <property type="molecule type" value="Genomic_DNA"/>
</dbReference>
<organism evidence="3 4">
    <name type="scientific">Rubritalea squalenifaciens DSM 18772</name>
    <dbReference type="NCBI Taxonomy" id="1123071"/>
    <lineage>
        <taxon>Bacteria</taxon>
        <taxon>Pseudomonadati</taxon>
        <taxon>Verrucomicrobiota</taxon>
        <taxon>Verrucomicrobiia</taxon>
        <taxon>Verrucomicrobiales</taxon>
        <taxon>Rubritaleaceae</taxon>
        <taxon>Rubritalea</taxon>
    </lineage>
</organism>
<evidence type="ECO:0008006" key="5">
    <source>
        <dbReference type="Google" id="ProtNLM"/>
    </source>
</evidence>
<feature type="compositionally biased region" description="Basic and acidic residues" evidence="1">
    <location>
        <begin position="50"/>
        <end position="81"/>
    </location>
</feature>
<protein>
    <recommendedName>
        <fullName evidence="5">Nickel/cobalt transporter regulator</fullName>
    </recommendedName>
</protein>
<evidence type="ECO:0000256" key="2">
    <source>
        <dbReference type="SAM" id="SignalP"/>
    </source>
</evidence>
<reference evidence="3 4" key="1">
    <citation type="submission" date="2016-11" db="EMBL/GenBank/DDBJ databases">
        <authorList>
            <person name="Jaros S."/>
            <person name="Januszkiewicz K."/>
            <person name="Wedrychowicz H."/>
        </authorList>
    </citation>
    <scope>NUCLEOTIDE SEQUENCE [LARGE SCALE GENOMIC DNA]</scope>
    <source>
        <strain evidence="3 4">DSM 18772</strain>
    </source>
</reference>
<dbReference type="InParanoid" id="A0A1M6E406"/>
<dbReference type="STRING" id="1123071.SAMN02745181_0927"/>
<dbReference type="OrthoDB" id="5739345at2"/>
<keyword evidence="2" id="KW-0732">Signal</keyword>
<gene>
    <name evidence="3" type="ORF">SAMN02745181_0927</name>
</gene>
<dbReference type="Gene3D" id="3.10.450.160">
    <property type="entry name" value="inner membrane protein cigr"/>
    <property type="match status" value="1"/>
</dbReference>
<accession>A0A1M6E406</accession>
<evidence type="ECO:0000313" key="4">
    <source>
        <dbReference type="Proteomes" id="UP000184510"/>
    </source>
</evidence>
<feature type="signal peptide" evidence="2">
    <location>
        <begin position="1"/>
        <end position="29"/>
    </location>
</feature>
<evidence type="ECO:0000313" key="3">
    <source>
        <dbReference type="EMBL" id="SHI80274.1"/>
    </source>
</evidence>
<dbReference type="Proteomes" id="UP000184510">
    <property type="component" value="Unassembled WGS sequence"/>
</dbReference>
<evidence type="ECO:0000256" key="1">
    <source>
        <dbReference type="SAM" id="MobiDB-lite"/>
    </source>
</evidence>